<dbReference type="Pfam" id="PF03050">
    <property type="entry name" value="DDE_Tnp_IS66"/>
    <property type="match status" value="1"/>
</dbReference>
<feature type="domain" description="Transposase IS66 central" evidence="1">
    <location>
        <begin position="2"/>
        <end position="64"/>
    </location>
</feature>
<evidence type="ECO:0000313" key="3">
    <source>
        <dbReference type="Proteomes" id="UP000004095"/>
    </source>
</evidence>
<dbReference type="EMBL" id="AAWS01000022">
    <property type="protein sequence ID" value="EAY27599.1"/>
    <property type="molecule type" value="Genomic_DNA"/>
</dbReference>
<proteinExistence type="predicted"/>
<organism evidence="2 3">
    <name type="scientific">Microscilla marina ATCC 23134</name>
    <dbReference type="NCBI Taxonomy" id="313606"/>
    <lineage>
        <taxon>Bacteria</taxon>
        <taxon>Pseudomonadati</taxon>
        <taxon>Bacteroidota</taxon>
        <taxon>Cytophagia</taxon>
        <taxon>Cytophagales</taxon>
        <taxon>Microscillaceae</taxon>
        <taxon>Microscilla</taxon>
    </lineage>
</organism>
<comment type="caution">
    <text evidence="2">The sequence shown here is derived from an EMBL/GenBank/DDBJ whole genome shotgun (WGS) entry which is preliminary data.</text>
</comment>
<evidence type="ECO:0000259" key="1">
    <source>
        <dbReference type="Pfam" id="PF03050"/>
    </source>
</evidence>
<sequence length="88" mass="10893">MKFRQWMNTKPQLKSKIKLYKTIKYIEKRWKKLIRYHWHGEVQIDHNLIENAIRPATLGWKNYLSRCIGFKHLLAHKMQQNTPRYSIR</sequence>
<gene>
    <name evidence="2" type="ORF">M23134_02846</name>
</gene>
<reference evidence="2 3" key="1">
    <citation type="submission" date="2007-01" db="EMBL/GenBank/DDBJ databases">
        <authorList>
            <person name="Haygood M."/>
            <person name="Podell S."/>
            <person name="Anderson C."/>
            <person name="Hopkinson B."/>
            <person name="Roe K."/>
            <person name="Barbeau K."/>
            <person name="Gaasterland T."/>
            <person name="Ferriera S."/>
            <person name="Johnson J."/>
            <person name="Kravitz S."/>
            <person name="Beeson K."/>
            <person name="Sutton G."/>
            <person name="Rogers Y.-H."/>
            <person name="Friedman R."/>
            <person name="Frazier M."/>
            <person name="Venter J.C."/>
        </authorList>
    </citation>
    <scope>NUCLEOTIDE SEQUENCE [LARGE SCALE GENOMIC DNA]</scope>
    <source>
        <strain evidence="2 3">ATCC 23134</strain>
    </source>
</reference>
<dbReference type="Proteomes" id="UP000004095">
    <property type="component" value="Unassembled WGS sequence"/>
</dbReference>
<protein>
    <recommendedName>
        <fullName evidence="1">Transposase IS66 central domain-containing protein</fullName>
    </recommendedName>
</protein>
<accession>A1ZPU4</accession>
<name>A1ZPU4_MICM2</name>
<dbReference type="InterPro" id="IPR004291">
    <property type="entry name" value="Transposase_IS66_central"/>
</dbReference>
<keyword evidence="3" id="KW-1185">Reference proteome</keyword>
<dbReference type="AlphaFoldDB" id="A1ZPU4"/>
<evidence type="ECO:0000313" key="2">
    <source>
        <dbReference type="EMBL" id="EAY27599.1"/>
    </source>
</evidence>